<dbReference type="EMBL" id="JAMKPW020000040">
    <property type="protein sequence ID" value="KAK8198518.1"/>
    <property type="molecule type" value="Genomic_DNA"/>
</dbReference>
<comment type="caution">
    <text evidence="1">The sequence shown here is derived from an EMBL/GenBank/DDBJ whole genome shotgun (WGS) entry which is preliminary data.</text>
</comment>
<sequence length="967" mass="104569">MSSPIRGTHGSTENLRITYGYPVDAAPTVRTIRLPIEPYLLTPPQTPSPTRRTRSETLTARENLPSYIPDVSSRHDLSAEEKSNPATSNTPPLAALTDRPRDGSQSLAYTITPPPSLRGRQPQAPIPSKDEHTHLPAGSRRSVGGASCKDARRRVGIGPDYGQRTVHEDICRSCKRPGIRHFPRLPVPWLLDGSQDGANGDIERDDASPLPGSPMHTSSEDNTPIADEPTEAMNKLQAASGITEFVHTRRGRQSTEVDLSFPKARSTQLVGGMTCEDITPMTRASPAIGAFPFPQTNSPLKALAGRRYPSALLHQISKSTATSHPSPVPRFASQTPDRFIPVQDLRSTSRERYMLAQPPERLPGHERKQRRQNVDMDPFSLRVRHGARQAQPTLQIPRPGRPMQTPVTPTRVHPSRRGRSPLRAVSQGAVWAAGGPGGVSDGVRSTSDGRGGRVASSTNAPLYSTAFFNHSKPSDEQEAYERRLALAFNVDPAVRVFAPTPSPSLPSSPTLSSASSTPSSPASPILDAPALKDDYYCSLLAYSITAKCLAVGLGSHVYLWSEARGVNTPESLTAPYAGHVTSLSFSSVDGGNAILAIGRADGRITLWSPFDRDPRFDSDQPAPVSCVSFSPRPRKRTSIRDSNFKASTEELLIRDEAGHVYFYSVEWPNQLERDLYDWHGSMTLIARMTIHTQQICGLAWSPEGDFFATGGNDNTLYLFETRKILSPTASESHATPVSVRASSSDPEAAYTAALPGQGPVLSIIPGREKHRWRLNAAVKAIAFCPWQPSLLAAGGGSNDRAIHFYHTLSGATLATIDCSAQVTSLIWSRTRREIAATFGFAQPDHPYRVAVFSWPKCEQLVAIPWWGEERALWAVPYPGGPNAGGEAGAGAAGGEGSREGGAWYGRRTREEGCLVIATSDASIKFHEVWSESRRGGGLGAGTVGSLGGSDILEALHGVEKDGRDIIR</sequence>
<proteinExistence type="predicted"/>
<gene>
    <name evidence="1" type="ORF">M8818_006385</name>
</gene>
<organism evidence="1 2">
    <name type="scientific">Zalaria obscura</name>
    <dbReference type="NCBI Taxonomy" id="2024903"/>
    <lineage>
        <taxon>Eukaryota</taxon>
        <taxon>Fungi</taxon>
        <taxon>Dikarya</taxon>
        <taxon>Ascomycota</taxon>
        <taxon>Pezizomycotina</taxon>
        <taxon>Dothideomycetes</taxon>
        <taxon>Dothideomycetidae</taxon>
        <taxon>Dothideales</taxon>
        <taxon>Zalariaceae</taxon>
        <taxon>Zalaria</taxon>
    </lineage>
</organism>
<evidence type="ECO:0000313" key="1">
    <source>
        <dbReference type="EMBL" id="KAK8198518.1"/>
    </source>
</evidence>
<accession>A0ACC3S6C0</accession>
<protein>
    <submittedName>
        <fullName evidence="1">Uncharacterized protein</fullName>
    </submittedName>
</protein>
<reference evidence="1" key="1">
    <citation type="submission" date="2024-02" db="EMBL/GenBank/DDBJ databases">
        <title>Metagenome Assembled Genome of Zalaria obscura JY119.</title>
        <authorList>
            <person name="Vighnesh L."/>
            <person name="Jagadeeshwari U."/>
            <person name="Venkata Ramana C."/>
            <person name="Sasikala C."/>
        </authorList>
    </citation>
    <scope>NUCLEOTIDE SEQUENCE</scope>
    <source>
        <strain evidence="1">JY119</strain>
    </source>
</reference>
<evidence type="ECO:0000313" key="2">
    <source>
        <dbReference type="Proteomes" id="UP001320706"/>
    </source>
</evidence>
<name>A0ACC3S6C0_9PEZI</name>
<keyword evidence="2" id="KW-1185">Reference proteome</keyword>
<dbReference type="Proteomes" id="UP001320706">
    <property type="component" value="Unassembled WGS sequence"/>
</dbReference>